<evidence type="ECO:0000313" key="3">
    <source>
        <dbReference type="Proteomes" id="UP000697107"/>
    </source>
</evidence>
<dbReference type="EMBL" id="RCML01000084">
    <property type="protein sequence ID" value="KAG2992591.1"/>
    <property type="molecule type" value="Genomic_DNA"/>
</dbReference>
<feature type="region of interest" description="Disordered" evidence="1">
    <location>
        <begin position="219"/>
        <end position="289"/>
    </location>
</feature>
<dbReference type="Proteomes" id="UP000697107">
    <property type="component" value="Unassembled WGS sequence"/>
</dbReference>
<comment type="caution">
    <text evidence="2">The sequence shown here is derived from an EMBL/GenBank/DDBJ whole genome shotgun (WGS) entry which is preliminary data.</text>
</comment>
<protein>
    <submittedName>
        <fullName evidence="2">Uncharacterized protein</fullName>
    </submittedName>
</protein>
<evidence type="ECO:0000256" key="1">
    <source>
        <dbReference type="SAM" id="MobiDB-lite"/>
    </source>
</evidence>
<sequence length="371" mass="39778">MLHELAFFILPAVYEEARQRMASQTRASSLMEVLDDRWVKLRGEHHSAAANTVTSKTAARDDQPTRLFMVLYEQHHWFVESSVLMGLHPDLHTSATPEGLTAMFDHWARYKLARKRRSDALRSLVVSAYDNLYSAATHLLGGQPAPLLDAEVYFDPAVPHYSPINLSWIPSCSDWVQCAHDGVGFEVFAPHCIDPHFVEDAIEADIDLAEPAPSRIAANASPRANHDGSHIFTGTGLDELGHDSDGESQDADSADDGLGSPNTRGASQNTSLFGTLSPESPHSQHDESSNSVAAPVALLSSAPAFIPLGSSLKDLLVDVATVASPVVVPQSKVLAPSQLQLAPSSSNSRSPPSPQPDSPSSPLLGSASPSF</sequence>
<dbReference type="AlphaFoldDB" id="A0A8T1GJE5"/>
<gene>
    <name evidence="2" type="ORF">PC118_g4447</name>
</gene>
<reference evidence="2" key="1">
    <citation type="submission" date="2018-10" db="EMBL/GenBank/DDBJ databases">
        <title>Effector identification in a new, highly contiguous assembly of the strawberry crown rot pathogen Phytophthora cactorum.</title>
        <authorList>
            <person name="Armitage A.D."/>
            <person name="Nellist C.F."/>
            <person name="Bates H."/>
            <person name="Vickerstaff R.J."/>
            <person name="Harrison R.J."/>
        </authorList>
    </citation>
    <scope>NUCLEOTIDE SEQUENCE</scope>
    <source>
        <strain evidence="2">P415</strain>
    </source>
</reference>
<organism evidence="2 3">
    <name type="scientific">Phytophthora cactorum</name>
    <dbReference type="NCBI Taxonomy" id="29920"/>
    <lineage>
        <taxon>Eukaryota</taxon>
        <taxon>Sar</taxon>
        <taxon>Stramenopiles</taxon>
        <taxon>Oomycota</taxon>
        <taxon>Peronosporomycetes</taxon>
        <taxon>Peronosporales</taxon>
        <taxon>Peronosporaceae</taxon>
        <taxon>Phytophthora</taxon>
    </lineage>
</organism>
<name>A0A8T1GJE5_9STRA</name>
<feature type="compositionally biased region" description="Low complexity" evidence="1">
    <location>
        <begin position="360"/>
        <end position="371"/>
    </location>
</feature>
<feature type="compositionally biased region" description="Acidic residues" evidence="1">
    <location>
        <begin position="246"/>
        <end position="255"/>
    </location>
</feature>
<feature type="region of interest" description="Disordered" evidence="1">
    <location>
        <begin position="333"/>
        <end position="371"/>
    </location>
</feature>
<dbReference type="VEuPathDB" id="FungiDB:PC110_g20207"/>
<accession>A0A8T1GJE5</accession>
<proteinExistence type="predicted"/>
<feature type="compositionally biased region" description="Polar residues" evidence="1">
    <location>
        <begin position="260"/>
        <end position="281"/>
    </location>
</feature>
<evidence type="ECO:0000313" key="2">
    <source>
        <dbReference type="EMBL" id="KAG2992591.1"/>
    </source>
</evidence>